<accession>A0A1H8H073</accession>
<gene>
    <name evidence="1" type="ORF">KP014_21020</name>
    <name evidence="2" type="ORF">SAMN04487895_101701</name>
</gene>
<evidence type="ECO:0000313" key="3">
    <source>
        <dbReference type="Proteomes" id="UP000198809"/>
    </source>
</evidence>
<name>A0A1H8H073_9BACL</name>
<sequence>MKNMNKRIQESLNEIESGLSFEEFKYEFNNSFSCANMYEFEKLDYVKMYGEYLKNKFEAGKGSLMVVR</sequence>
<keyword evidence="4" id="KW-1185">Reference proteome</keyword>
<organism evidence="2 3">
    <name type="scientific">Paenibacillus sophorae</name>
    <dbReference type="NCBI Taxonomy" id="1333845"/>
    <lineage>
        <taxon>Bacteria</taxon>
        <taxon>Bacillati</taxon>
        <taxon>Bacillota</taxon>
        <taxon>Bacilli</taxon>
        <taxon>Bacillales</taxon>
        <taxon>Paenibacillaceae</taxon>
        <taxon>Paenibacillus</taxon>
    </lineage>
</organism>
<dbReference type="STRING" id="1333845.SAMN04487895_101701"/>
<protein>
    <submittedName>
        <fullName evidence="2">Uncharacterized protein</fullName>
    </submittedName>
</protein>
<proteinExistence type="predicted"/>
<dbReference type="EMBL" id="FODH01000001">
    <property type="protein sequence ID" value="SEN49374.1"/>
    <property type="molecule type" value="Genomic_DNA"/>
</dbReference>
<dbReference type="AlphaFoldDB" id="A0A1H8H073"/>
<dbReference type="RefSeq" id="WP_036588410.1">
    <property type="nucleotide sequence ID" value="NZ_CP076607.1"/>
</dbReference>
<evidence type="ECO:0000313" key="4">
    <source>
        <dbReference type="Proteomes" id="UP000683429"/>
    </source>
</evidence>
<dbReference type="Proteomes" id="UP000683429">
    <property type="component" value="Chromosome"/>
</dbReference>
<reference evidence="1 4" key="2">
    <citation type="submission" date="2021-06" db="EMBL/GenBank/DDBJ databases">
        <title>Whole genome sequence of Paenibacillus sophorae DSM23020 for comparative genomics.</title>
        <authorList>
            <person name="Kim M.-J."/>
            <person name="Lee G."/>
            <person name="Shin J.-H."/>
        </authorList>
    </citation>
    <scope>NUCLEOTIDE SEQUENCE [LARGE SCALE GENOMIC DNA]</scope>
    <source>
        <strain evidence="1 4">DSM 23020</strain>
    </source>
</reference>
<dbReference type="EMBL" id="CP076607">
    <property type="protein sequence ID" value="QWU14392.1"/>
    <property type="molecule type" value="Genomic_DNA"/>
</dbReference>
<evidence type="ECO:0000313" key="1">
    <source>
        <dbReference type="EMBL" id="QWU14392.1"/>
    </source>
</evidence>
<evidence type="ECO:0000313" key="2">
    <source>
        <dbReference type="EMBL" id="SEN49374.1"/>
    </source>
</evidence>
<dbReference type="Proteomes" id="UP000198809">
    <property type="component" value="Unassembled WGS sequence"/>
</dbReference>
<reference evidence="2 3" key="1">
    <citation type="submission" date="2016-10" db="EMBL/GenBank/DDBJ databases">
        <authorList>
            <person name="de Groot N.N."/>
        </authorList>
    </citation>
    <scope>NUCLEOTIDE SEQUENCE [LARGE SCALE GENOMIC DNA]</scope>
    <source>
        <strain evidence="2 3">CGMCC 1.10238</strain>
    </source>
</reference>